<feature type="transmembrane region" description="Helical" evidence="1">
    <location>
        <begin position="133"/>
        <end position="156"/>
    </location>
</feature>
<evidence type="ECO:0000256" key="1">
    <source>
        <dbReference type="SAM" id="Phobius"/>
    </source>
</evidence>
<dbReference type="Pfam" id="PF08817">
    <property type="entry name" value="YukD"/>
    <property type="match status" value="1"/>
</dbReference>
<sequence>MTAPPLLRATVVGGRRRLDLHLPAEVPVVELVPELARASGLPVTGAWALASIAGEPLDPERSLARQEVPDGVLLVLRPDPLPVPRLRHDDPVEAWTAGRPAPVGPGLEVAVAAVVVGLLTGLAALVGPLPSAAVGPLAAMAAALFCAVPGVAALALGTPSAEGPIGVEAAAAQVRRAVALTAVLGAGLGATIVVLVPALVASGPAGLALATACGVVLLDRAAPGTARLPGATVLATVVGSGLLLPEVRPVVAAVLVLVGAPATLLLGSGARWPVWLPRHRLVDAVGVVALVALAPSAAVTAGLPDLVRELVR</sequence>
<dbReference type="InterPro" id="IPR024962">
    <property type="entry name" value="YukD-like"/>
</dbReference>
<feature type="transmembrane region" description="Helical" evidence="1">
    <location>
        <begin position="250"/>
        <end position="269"/>
    </location>
</feature>
<gene>
    <name evidence="2" type="ORF">GCM10022215_27370</name>
</gene>
<dbReference type="RefSeq" id="WP_344734005.1">
    <property type="nucleotide sequence ID" value="NZ_BAAAZH010000020.1"/>
</dbReference>
<keyword evidence="1" id="KW-0472">Membrane</keyword>
<reference evidence="3" key="1">
    <citation type="journal article" date="2019" name="Int. J. Syst. Evol. Microbiol.">
        <title>The Global Catalogue of Microorganisms (GCM) 10K type strain sequencing project: providing services to taxonomists for standard genome sequencing and annotation.</title>
        <authorList>
            <consortium name="The Broad Institute Genomics Platform"/>
            <consortium name="The Broad Institute Genome Sequencing Center for Infectious Disease"/>
            <person name="Wu L."/>
            <person name="Ma J."/>
        </authorList>
    </citation>
    <scope>NUCLEOTIDE SEQUENCE [LARGE SCALE GENOMIC DNA]</scope>
    <source>
        <strain evidence="3">JCM 16703</strain>
    </source>
</reference>
<keyword evidence="1" id="KW-0812">Transmembrane</keyword>
<keyword evidence="3" id="KW-1185">Reference proteome</keyword>
<evidence type="ECO:0000313" key="3">
    <source>
        <dbReference type="Proteomes" id="UP001501495"/>
    </source>
</evidence>
<comment type="caution">
    <text evidence="2">The sequence shown here is derived from an EMBL/GenBank/DDBJ whole genome shotgun (WGS) entry which is preliminary data.</text>
</comment>
<proteinExistence type="predicted"/>
<feature type="transmembrane region" description="Helical" evidence="1">
    <location>
        <begin position="177"/>
        <end position="195"/>
    </location>
</feature>
<protein>
    <recommendedName>
        <fullName evidence="4">Type VII secretion integral membrane protein EccD</fullName>
    </recommendedName>
</protein>
<evidence type="ECO:0000313" key="2">
    <source>
        <dbReference type="EMBL" id="GAA4121962.1"/>
    </source>
</evidence>
<organism evidence="2 3">
    <name type="scientific">Nocardioides fonticola</name>
    <dbReference type="NCBI Taxonomy" id="450363"/>
    <lineage>
        <taxon>Bacteria</taxon>
        <taxon>Bacillati</taxon>
        <taxon>Actinomycetota</taxon>
        <taxon>Actinomycetes</taxon>
        <taxon>Propionibacteriales</taxon>
        <taxon>Nocardioidaceae</taxon>
        <taxon>Nocardioides</taxon>
    </lineage>
</organism>
<dbReference type="Gene3D" id="3.10.20.90">
    <property type="entry name" value="Phosphatidylinositol 3-kinase Catalytic Subunit, Chain A, domain 1"/>
    <property type="match status" value="1"/>
</dbReference>
<name>A0ABP7XM53_9ACTN</name>
<keyword evidence="1" id="KW-1133">Transmembrane helix</keyword>
<dbReference type="Proteomes" id="UP001501495">
    <property type="component" value="Unassembled WGS sequence"/>
</dbReference>
<evidence type="ECO:0008006" key="4">
    <source>
        <dbReference type="Google" id="ProtNLM"/>
    </source>
</evidence>
<feature type="transmembrane region" description="Helical" evidence="1">
    <location>
        <begin position="109"/>
        <end position="127"/>
    </location>
</feature>
<feature type="transmembrane region" description="Helical" evidence="1">
    <location>
        <begin position="281"/>
        <end position="303"/>
    </location>
</feature>
<dbReference type="EMBL" id="BAAAZH010000020">
    <property type="protein sequence ID" value="GAA4121962.1"/>
    <property type="molecule type" value="Genomic_DNA"/>
</dbReference>
<accession>A0ABP7XM53</accession>